<organism evidence="1 2">
    <name type="scientific">Streptomyces inhibens</name>
    <dbReference type="NCBI Taxonomy" id="2293571"/>
    <lineage>
        <taxon>Bacteria</taxon>
        <taxon>Bacillati</taxon>
        <taxon>Actinomycetota</taxon>
        <taxon>Actinomycetes</taxon>
        <taxon>Kitasatosporales</taxon>
        <taxon>Streptomycetaceae</taxon>
        <taxon>Streptomyces</taxon>
    </lineage>
</organism>
<sequence>MGATINPKDVAHGLYENNPLAELIEGFCLAPAAGGDLESRPVVHVQLRPGAQLTAVEADRLAKACQHGVLRQLATGSRDCSGTSCEDPSAHEIAIALHPYGTGPFADASSIRNTYRRDGED</sequence>
<proteinExistence type="predicted"/>
<keyword evidence="2" id="KW-1185">Reference proteome</keyword>
<evidence type="ECO:0000313" key="1">
    <source>
        <dbReference type="EMBL" id="REK91759.1"/>
    </source>
</evidence>
<name>A0A371QAM6_STRIH</name>
<dbReference type="Proteomes" id="UP000262477">
    <property type="component" value="Unassembled WGS sequence"/>
</dbReference>
<dbReference type="AlphaFoldDB" id="A0A371QAM6"/>
<dbReference type="EMBL" id="QUAC01000016">
    <property type="protein sequence ID" value="REK91759.1"/>
    <property type="molecule type" value="Genomic_DNA"/>
</dbReference>
<dbReference type="RefSeq" id="WP_128503122.1">
    <property type="nucleotide sequence ID" value="NZ_QUAC01000016.1"/>
</dbReference>
<comment type="caution">
    <text evidence="1">The sequence shown here is derived from an EMBL/GenBank/DDBJ whole genome shotgun (WGS) entry which is preliminary data.</text>
</comment>
<dbReference type="OrthoDB" id="568480at2"/>
<protein>
    <submittedName>
        <fullName evidence="1">Coenzyme f390 synthetase</fullName>
    </submittedName>
</protein>
<accession>A0A371QAM6</accession>
<evidence type="ECO:0000313" key="2">
    <source>
        <dbReference type="Proteomes" id="UP000262477"/>
    </source>
</evidence>
<reference evidence="1 2" key="1">
    <citation type="submission" date="2018-08" db="EMBL/GenBank/DDBJ databases">
        <title>Streptomyces NEAU-D10 sp. nov., a novel Actinomycete isolated from soil.</title>
        <authorList>
            <person name="Jin L."/>
        </authorList>
    </citation>
    <scope>NUCLEOTIDE SEQUENCE [LARGE SCALE GENOMIC DNA]</scope>
    <source>
        <strain evidence="1 2">NEAU-D10</strain>
    </source>
</reference>
<gene>
    <name evidence="1" type="ORF">DY245_02945</name>
</gene>